<keyword evidence="3" id="KW-1185">Reference proteome</keyword>
<evidence type="ECO:0000313" key="3">
    <source>
        <dbReference type="Proteomes" id="UP001454036"/>
    </source>
</evidence>
<dbReference type="EMBL" id="BAABME010006203">
    <property type="protein sequence ID" value="GAA0167733.1"/>
    <property type="molecule type" value="Genomic_DNA"/>
</dbReference>
<dbReference type="AlphaFoldDB" id="A0AAV3QYN6"/>
<sequence length="142" mass="15786">MKMENIGPHYNAKIIFVKLIKNYPFLWVVMVLHAGRSGSGWSDDQESEGKRFSLLEGWKLVCNQPRYSTRTNESESSGSKRKSGGDDNEFSIPAIVCSEGRDATKKTARASSSQSSTAIKSKESIDEELSNLAYACENLEQI</sequence>
<accession>A0AAV3QYN6</accession>
<feature type="region of interest" description="Disordered" evidence="1">
    <location>
        <begin position="66"/>
        <end position="123"/>
    </location>
</feature>
<evidence type="ECO:0000313" key="2">
    <source>
        <dbReference type="EMBL" id="GAA0167733.1"/>
    </source>
</evidence>
<proteinExistence type="predicted"/>
<comment type="caution">
    <text evidence="2">The sequence shown here is derived from an EMBL/GenBank/DDBJ whole genome shotgun (WGS) entry which is preliminary data.</text>
</comment>
<organism evidence="2 3">
    <name type="scientific">Lithospermum erythrorhizon</name>
    <name type="common">Purple gromwell</name>
    <name type="synonym">Lithospermum officinale var. erythrorhizon</name>
    <dbReference type="NCBI Taxonomy" id="34254"/>
    <lineage>
        <taxon>Eukaryota</taxon>
        <taxon>Viridiplantae</taxon>
        <taxon>Streptophyta</taxon>
        <taxon>Embryophyta</taxon>
        <taxon>Tracheophyta</taxon>
        <taxon>Spermatophyta</taxon>
        <taxon>Magnoliopsida</taxon>
        <taxon>eudicotyledons</taxon>
        <taxon>Gunneridae</taxon>
        <taxon>Pentapetalae</taxon>
        <taxon>asterids</taxon>
        <taxon>lamiids</taxon>
        <taxon>Boraginales</taxon>
        <taxon>Boraginaceae</taxon>
        <taxon>Boraginoideae</taxon>
        <taxon>Lithospermeae</taxon>
        <taxon>Lithospermum</taxon>
    </lineage>
</organism>
<feature type="compositionally biased region" description="Low complexity" evidence="1">
    <location>
        <begin position="109"/>
        <end position="119"/>
    </location>
</feature>
<gene>
    <name evidence="2" type="ORF">LIER_22601</name>
</gene>
<dbReference type="Proteomes" id="UP001454036">
    <property type="component" value="Unassembled WGS sequence"/>
</dbReference>
<name>A0AAV3QYN6_LITER</name>
<evidence type="ECO:0000256" key="1">
    <source>
        <dbReference type="SAM" id="MobiDB-lite"/>
    </source>
</evidence>
<protein>
    <submittedName>
        <fullName evidence="2">Uncharacterized protein</fullName>
    </submittedName>
</protein>
<reference evidence="2 3" key="1">
    <citation type="submission" date="2024-01" db="EMBL/GenBank/DDBJ databases">
        <title>The complete chloroplast genome sequence of Lithospermum erythrorhizon: insights into the phylogenetic relationship among Boraginaceae species and the maternal lineages of purple gromwells.</title>
        <authorList>
            <person name="Okada T."/>
            <person name="Watanabe K."/>
        </authorList>
    </citation>
    <scope>NUCLEOTIDE SEQUENCE [LARGE SCALE GENOMIC DNA]</scope>
</reference>